<organism evidence="8 9">
    <name type="scientific">Eilatimonas milleporae</name>
    <dbReference type="NCBI Taxonomy" id="911205"/>
    <lineage>
        <taxon>Bacteria</taxon>
        <taxon>Pseudomonadati</taxon>
        <taxon>Pseudomonadota</taxon>
        <taxon>Alphaproteobacteria</taxon>
        <taxon>Kordiimonadales</taxon>
        <taxon>Kordiimonadaceae</taxon>
        <taxon>Eilatimonas</taxon>
    </lineage>
</organism>
<dbReference type="GO" id="GO:0003887">
    <property type="term" value="F:DNA-directed DNA polymerase activity"/>
    <property type="evidence" value="ECO:0007669"/>
    <property type="project" value="UniProtKB-KW"/>
</dbReference>
<dbReference type="EC" id="2.7.7.7" evidence="1"/>
<gene>
    <name evidence="8" type="ORF">BXY39_3312</name>
</gene>
<sequence>MKPRDIPGVLKALDPGVRMVLVYGPDEGLVRERATAIGKQIAPDLGDPFQVVKPGPADLKETPSLLLDEIASLSMMGGRRLVWLDRAETSSAAAIDLVLSSDAGEGLLLVTAGDLKPSSAIRKAAEKARNALAIACYEDSAGDVRTLVTSTLSAAGLRASPDAVAYLVANLGSDRGVSRSELDKLVLYMTDTSPDRNPDQAPGEGGTVTLEDAKAVVGDTGAFDIAGLVDYAIAGDMARLDQAMERARIAGESPVALIRVAQSRLHRLLAGAGEMTKGATAAEAVQRLRPPVFWADRDAVTNALHRWPAPRILSALNRLMDAEIAAKTTGNPDRAIAERALLALARMAGRRR</sequence>
<dbReference type="Gene3D" id="1.10.8.60">
    <property type="match status" value="1"/>
</dbReference>
<keyword evidence="3" id="KW-0548">Nucleotidyltransferase</keyword>
<evidence type="ECO:0000256" key="1">
    <source>
        <dbReference type="ARBA" id="ARBA00012417"/>
    </source>
</evidence>
<keyword evidence="9" id="KW-1185">Reference proteome</keyword>
<dbReference type="GO" id="GO:0003677">
    <property type="term" value="F:DNA binding"/>
    <property type="evidence" value="ECO:0007669"/>
    <property type="project" value="InterPro"/>
</dbReference>
<evidence type="ECO:0000256" key="3">
    <source>
        <dbReference type="ARBA" id="ARBA00022695"/>
    </source>
</evidence>
<dbReference type="SUPFAM" id="SSF48019">
    <property type="entry name" value="post-AAA+ oligomerization domain-like"/>
    <property type="match status" value="1"/>
</dbReference>
<dbReference type="InterPro" id="IPR005790">
    <property type="entry name" value="DNA_polIII_delta"/>
</dbReference>
<dbReference type="SUPFAM" id="SSF52540">
    <property type="entry name" value="P-loop containing nucleoside triphosphate hydrolases"/>
    <property type="match status" value="1"/>
</dbReference>
<dbReference type="PANTHER" id="PTHR34388:SF1">
    <property type="entry name" value="DNA POLYMERASE III SUBUNIT DELTA"/>
    <property type="match status" value="1"/>
</dbReference>
<comment type="catalytic activity">
    <reaction evidence="7">
        <text>DNA(n) + a 2'-deoxyribonucleoside 5'-triphosphate = DNA(n+1) + diphosphate</text>
        <dbReference type="Rhea" id="RHEA:22508"/>
        <dbReference type="Rhea" id="RHEA-COMP:17339"/>
        <dbReference type="Rhea" id="RHEA-COMP:17340"/>
        <dbReference type="ChEBI" id="CHEBI:33019"/>
        <dbReference type="ChEBI" id="CHEBI:61560"/>
        <dbReference type="ChEBI" id="CHEBI:173112"/>
        <dbReference type="EC" id="2.7.7.7"/>
    </reaction>
</comment>
<evidence type="ECO:0000313" key="8">
    <source>
        <dbReference type="EMBL" id="RMB01805.1"/>
    </source>
</evidence>
<accession>A0A3M0BYZ2</accession>
<evidence type="ECO:0000256" key="2">
    <source>
        <dbReference type="ARBA" id="ARBA00022679"/>
    </source>
</evidence>
<proteinExistence type="inferred from homology"/>
<dbReference type="EMBL" id="REFR01000015">
    <property type="protein sequence ID" value="RMB01805.1"/>
    <property type="molecule type" value="Genomic_DNA"/>
</dbReference>
<dbReference type="InParanoid" id="A0A3M0BYZ2"/>
<evidence type="ECO:0000313" key="9">
    <source>
        <dbReference type="Proteomes" id="UP000271227"/>
    </source>
</evidence>
<evidence type="ECO:0000256" key="4">
    <source>
        <dbReference type="ARBA" id="ARBA00022705"/>
    </source>
</evidence>
<dbReference type="Gene3D" id="3.40.50.300">
    <property type="entry name" value="P-loop containing nucleotide triphosphate hydrolases"/>
    <property type="match status" value="1"/>
</dbReference>
<reference evidence="8 9" key="1">
    <citation type="submission" date="2018-10" db="EMBL/GenBank/DDBJ databases">
        <title>Genomic Encyclopedia of Archaeal and Bacterial Type Strains, Phase II (KMG-II): from individual species to whole genera.</title>
        <authorList>
            <person name="Goeker M."/>
        </authorList>
    </citation>
    <scope>NUCLEOTIDE SEQUENCE [LARGE SCALE GENOMIC DNA]</scope>
    <source>
        <strain evidence="8 9">DSM 25217</strain>
    </source>
</reference>
<keyword evidence="4" id="KW-0235">DNA replication</keyword>
<dbReference type="GO" id="GO:0009360">
    <property type="term" value="C:DNA polymerase III complex"/>
    <property type="evidence" value="ECO:0007669"/>
    <property type="project" value="TreeGrafter"/>
</dbReference>
<name>A0A3M0BYZ2_9PROT</name>
<evidence type="ECO:0000256" key="7">
    <source>
        <dbReference type="ARBA" id="ARBA00049244"/>
    </source>
</evidence>
<evidence type="ECO:0000256" key="6">
    <source>
        <dbReference type="ARBA" id="ARBA00034754"/>
    </source>
</evidence>
<dbReference type="AlphaFoldDB" id="A0A3M0BYZ2"/>
<keyword evidence="2" id="KW-0808">Transferase</keyword>
<dbReference type="InterPro" id="IPR008921">
    <property type="entry name" value="DNA_pol3_clamp-load_cplx_C"/>
</dbReference>
<comment type="caution">
    <text evidence="8">The sequence shown here is derived from an EMBL/GenBank/DDBJ whole genome shotgun (WGS) entry which is preliminary data.</text>
</comment>
<dbReference type="InterPro" id="IPR027417">
    <property type="entry name" value="P-loop_NTPase"/>
</dbReference>
<dbReference type="GO" id="GO:0006261">
    <property type="term" value="P:DNA-templated DNA replication"/>
    <property type="evidence" value="ECO:0007669"/>
    <property type="project" value="TreeGrafter"/>
</dbReference>
<keyword evidence="5" id="KW-0239">DNA-directed DNA polymerase</keyword>
<evidence type="ECO:0000256" key="5">
    <source>
        <dbReference type="ARBA" id="ARBA00022932"/>
    </source>
</evidence>
<comment type="similarity">
    <text evidence="6">Belongs to the DNA polymerase HolA subunit family.</text>
</comment>
<protein>
    <recommendedName>
        <fullName evidence="1">DNA-directed DNA polymerase</fullName>
        <ecNumber evidence="1">2.7.7.7</ecNumber>
    </recommendedName>
</protein>
<dbReference type="NCBIfam" id="TIGR01128">
    <property type="entry name" value="holA"/>
    <property type="match status" value="1"/>
</dbReference>
<dbReference type="PANTHER" id="PTHR34388">
    <property type="entry name" value="DNA POLYMERASE III SUBUNIT DELTA"/>
    <property type="match status" value="1"/>
</dbReference>
<dbReference type="Gene3D" id="1.20.272.10">
    <property type="match status" value="1"/>
</dbReference>
<dbReference type="Proteomes" id="UP000271227">
    <property type="component" value="Unassembled WGS sequence"/>
</dbReference>